<dbReference type="Pfam" id="PF00583">
    <property type="entry name" value="Acetyltransf_1"/>
    <property type="match status" value="1"/>
</dbReference>
<dbReference type="PROSITE" id="PS51186">
    <property type="entry name" value="GNAT"/>
    <property type="match status" value="1"/>
</dbReference>
<dbReference type="Proteomes" id="UP000251577">
    <property type="component" value="Unassembled WGS sequence"/>
</dbReference>
<dbReference type="FunFam" id="3.30.420.40:FF:000040">
    <property type="entry name" value="tRNA N6-adenosine threonylcarbamoyltransferase"/>
    <property type="match status" value="1"/>
</dbReference>
<feature type="binding site" evidence="8">
    <location>
        <position position="670"/>
    </location>
    <ligand>
        <name>substrate</name>
    </ligand>
</feature>
<evidence type="ECO:0000256" key="7">
    <source>
        <dbReference type="ARBA" id="ARBA00048117"/>
    </source>
</evidence>
<comment type="similarity">
    <text evidence="8">Belongs to the KAE1 / TsaD family.</text>
</comment>
<comment type="subcellular location">
    <subcellularLocation>
        <location evidence="8">Cytoplasm</location>
    </subcellularLocation>
</comment>
<feature type="binding site" evidence="8">
    <location>
        <position position="594"/>
    </location>
    <ligand>
        <name>Fe cation</name>
        <dbReference type="ChEBI" id="CHEBI:24875"/>
    </ligand>
</feature>
<comment type="catalytic activity">
    <reaction evidence="7 8">
        <text>L-threonylcarbamoyladenylate + adenosine(37) in tRNA = N(6)-L-threonylcarbamoyladenosine(37) in tRNA + AMP + H(+)</text>
        <dbReference type="Rhea" id="RHEA:37059"/>
        <dbReference type="Rhea" id="RHEA-COMP:10162"/>
        <dbReference type="Rhea" id="RHEA-COMP:10163"/>
        <dbReference type="ChEBI" id="CHEBI:15378"/>
        <dbReference type="ChEBI" id="CHEBI:73682"/>
        <dbReference type="ChEBI" id="CHEBI:74411"/>
        <dbReference type="ChEBI" id="CHEBI:74418"/>
        <dbReference type="ChEBI" id="CHEBI:456215"/>
        <dbReference type="EC" id="2.3.1.234"/>
    </reaction>
</comment>
<dbReference type="InterPro" id="IPR000182">
    <property type="entry name" value="GNAT_dom"/>
</dbReference>
<dbReference type="PROSITE" id="PS01016">
    <property type="entry name" value="GLYCOPROTEASE"/>
    <property type="match status" value="1"/>
</dbReference>
<dbReference type="NCBIfam" id="TIGR01575">
    <property type="entry name" value="rimI"/>
    <property type="match status" value="1"/>
</dbReference>
<dbReference type="GO" id="GO:0002949">
    <property type="term" value="P:tRNA threonylcarbamoyladenosine modification"/>
    <property type="evidence" value="ECO:0007669"/>
    <property type="project" value="UniProtKB-UniRule"/>
</dbReference>
<dbReference type="InterPro" id="IPR022496">
    <property type="entry name" value="T6A_TsaB"/>
</dbReference>
<organism evidence="11 12">
    <name type="scientific">Corynebacterium heidelbergense</name>
    <dbReference type="NCBI Taxonomy" id="2055947"/>
    <lineage>
        <taxon>Bacteria</taxon>
        <taxon>Bacillati</taxon>
        <taxon>Actinomycetota</taxon>
        <taxon>Actinomycetes</taxon>
        <taxon>Mycobacteriales</taxon>
        <taxon>Corynebacteriaceae</taxon>
        <taxon>Corynebacterium</taxon>
    </lineage>
</organism>
<keyword evidence="5 8" id="KW-0408">Iron</keyword>
<dbReference type="NCBIfam" id="TIGR03725">
    <property type="entry name" value="T6A_YeaZ"/>
    <property type="match status" value="1"/>
</dbReference>
<evidence type="ECO:0000256" key="3">
    <source>
        <dbReference type="ARBA" id="ARBA00022694"/>
    </source>
</evidence>
<feature type="binding site" evidence="8">
    <location>
        <position position="666"/>
    </location>
    <ligand>
        <name>substrate</name>
    </ligand>
</feature>
<dbReference type="InterPro" id="IPR017861">
    <property type="entry name" value="KAE1/TsaD"/>
</dbReference>
<dbReference type="GO" id="GO:0005506">
    <property type="term" value="F:iron ion binding"/>
    <property type="evidence" value="ECO:0007669"/>
    <property type="project" value="UniProtKB-UniRule"/>
</dbReference>
<evidence type="ECO:0000259" key="10">
    <source>
        <dbReference type="PROSITE" id="PS51186"/>
    </source>
</evidence>
<accession>A0A364V695</accession>
<feature type="binding site" evidence="8">
    <location>
        <position position="762"/>
    </location>
    <ligand>
        <name>substrate</name>
    </ligand>
</feature>
<evidence type="ECO:0000256" key="8">
    <source>
        <dbReference type="HAMAP-Rule" id="MF_01445"/>
    </source>
</evidence>
<gene>
    <name evidence="8" type="primary">tsaD</name>
    <name evidence="11" type="ORF">DLJ54_04800</name>
</gene>
<dbReference type="Pfam" id="PF00814">
    <property type="entry name" value="TsaD"/>
    <property type="match status" value="2"/>
</dbReference>
<evidence type="ECO:0000313" key="11">
    <source>
        <dbReference type="EMBL" id="RAV32126.1"/>
    </source>
</evidence>
<name>A0A364V695_9CORY</name>
<dbReference type="CDD" id="cd24133">
    <property type="entry name" value="ASKHA_NBD_TsaD_bac"/>
    <property type="match status" value="1"/>
</dbReference>
<dbReference type="SUPFAM" id="SSF55729">
    <property type="entry name" value="Acyl-CoA N-acyltransferases (Nat)"/>
    <property type="match status" value="1"/>
</dbReference>
<dbReference type="AlphaFoldDB" id="A0A364V695"/>
<keyword evidence="6 8" id="KW-0012">Acyltransferase</keyword>
<dbReference type="PANTHER" id="PTHR11735">
    <property type="entry name" value="TRNA N6-ADENOSINE THREONYLCARBAMOYLTRANSFERASE"/>
    <property type="match status" value="1"/>
</dbReference>
<dbReference type="Gene3D" id="3.40.630.30">
    <property type="match status" value="1"/>
</dbReference>
<dbReference type="NCBIfam" id="TIGR00329">
    <property type="entry name" value="gcp_kae1"/>
    <property type="match status" value="1"/>
</dbReference>
<evidence type="ECO:0000256" key="5">
    <source>
        <dbReference type="ARBA" id="ARBA00023004"/>
    </source>
</evidence>
<keyword evidence="4 8" id="KW-0479">Metal-binding</keyword>
<feature type="domain" description="N-acetyltransferase" evidence="10">
    <location>
        <begin position="320"/>
        <end position="470"/>
    </location>
</feature>
<protein>
    <recommendedName>
        <fullName evidence="8">tRNA N6-adenosine threonylcarbamoyltransferase</fullName>
        <ecNumber evidence="8">2.3.1.234</ecNumber>
    </recommendedName>
    <alternativeName>
        <fullName evidence="8">N6-L-threonylcarbamoyladenine synthase</fullName>
        <shortName evidence="8">t(6)A synthase</shortName>
    </alternativeName>
    <alternativeName>
        <fullName evidence="8">t(6)A37 threonylcarbamoyladenosine biosynthesis protein TsaD</fullName>
    </alternativeName>
    <alternativeName>
        <fullName evidence="8">tRNA threonylcarbamoyladenosine biosynthesis protein TsaD</fullName>
    </alternativeName>
</protein>
<dbReference type="InterPro" id="IPR022450">
    <property type="entry name" value="TsaD"/>
</dbReference>
<dbReference type="PANTHER" id="PTHR11735:SF6">
    <property type="entry name" value="TRNA N6-ADENOSINE THREONYLCARBAMOYLTRANSFERASE, MITOCHONDRIAL"/>
    <property type="match status" value="1"/>
</dbReference>
<evidence type="ECO:0000256" key="1">
    <source>
        <dbReference type="ARBA" id="ARBA00022490"/>
    </source>
</evidence>
<feature type="region of interest" description="Disordered" evidence="9">
    <location>
        <begin position="171"/>
        <end position="193"/>
    </location>
</feature>
<dbReference type="InterPro" id="IPR017860">
    <property type="entry name" value="Peptidase_M22_CS"/>
</dbReference>
<feature type="binding site" evidence="8">
    <location>
        <begin position="619"/>
        <end position="623"/>
    </location>
    <ligand>
        <name>substrate</name>
    </ligand>
</feature>
<keyword evidence="3 8" id="KW-0819">tRNA processing</keyword>
<reference evidence="11 12" key="1">
    <citation type="journal article" date="2018" name="Syst. Appl. Microbiol.">
        <title>Corynebacterium heidelbergense sp. nov., isolated from the preen glands of Egyptian geese (Alopochen aegyptiacus).</title>
        <authorList>
            <person name="Braun M.S."/>
            <person name="Wang E."/>
            <person name="Zimmermann S."/>
            <person name="Wink M."/>
        </authorList>
    </citation>
    <scope>NUCLEOTIDE SEQUENCE [LARGE SCALE GENOMIC DNA]</scope>
    <source>
        <strain evidence="11 12">647</strain>
    </source>
</reference>
<evidence type="ECO:0000256" key="2">
    <source>
        <dbReference type="ARBA" id="ARBA00022679"/>
    </source>
</evidence>
<dbReference type="InterPro" id="IPR000905">
    <property type="entry name" value="Gcp-like_dom"/>
</dbReference>
<feature type="binding site" evidence="8">
    <location>
        <position position="790"/>
    </location>
    <ligand>
        <name>Fe cation</name>
        <dbReference type="ChEBI" id="CHEBI:24875"/>
    </ligand>
</feature>
<dbReference type="SUPFAM" id="SSF53067">
    <property type="entry name" value="Actin-like ATPase domain"/>
    <property type="match status" value="3"/>
</dbReference>
<dbReference type="GO" id="GO:0061711">
    <property type="term" value="F:tRNA N(6)-L-threonylcarbamoyladenine synthase activity"/>
    <property type="evidence" value="ECO:0007669"/>
    <property type="project" value="UniProtKB-EC"/>
</dbReference>
<comment type="caution">
    <text evidence="11">The sequence shown here is derived from an EMBL/GenBank/DDBJ whole genome shotgun (WGS) entry which is preliminary data.</text>
</comment>
<keyword evidence="12" id="KW-1185">Reference proteome</keyword>
<dbReference type="RefSeq" id="WP_113630664.1">
    <property type="nucleotide sequence ID" value="NZ_QHCV01000037.1"/>
</dbReference>
<dbReference type="PRINTS" id="PR00789">
    <property type="entry name" value="OSIALOPTASE"/>
</dbReference>
<dbReference type="NCBIfam" id="TIGR03723">
    <property type="entry name" value="T6A_TsaD_YgjD"/>
    <property type="match status" value="1"/>
</dbReference>
<keyword evidence="2 8" id="KW-0808">Transferase</keyword>
<keyword evidence="1 8" id="KW-0963">Cytoplasm</keyword>
<dbReference type="GO" id="GO:0008080">
    <property type="term" value="F:N-acetyltransferase activity"/>
    <property type="evidence" value="ECO:0007669"/>
    <property type="project" value="InterPro"/>
</dbReference>
<evidence type="ECO:0000313" key="12">
    <source>
        <dbReference type="Proteomes" id="UP000251577"/>
    </source>
</evidence>
<feature type="binding site" evidence="8">
    <location>
        <position position="590"/>
    </location>
    <ligand>
        <name>Fe cation</name>
        <dbReference type="ChEBI" id="CHEBI:24875"/>
    </ligand>
</feature>
<dbReference type="EC" id="2.3.1.234" evidence="8"/>
<evidence type="ECO:0000256" key="6">
    <source>
        <dbReference type="ARBA" id="ARBA00023315"/>
    </source>
</evidence>
<dbReference type="InterPro" id="IPR043129">
    <property type="entry name" value="ATPase_NBD"/>
</dbReference>
<dbReference type="GO" id="GO:0005829">
    <property type="term" value="C:cytosol"/>
    <property type="evidence" value="ECO:0007669"/>
    <property type="project" value="TreeGrafter"/>
</dbReference>
<dbReference type="InterPro" id="IPR016181">
    <property type="entry name" value="Acyl_CoA_acyltransferase"/>
</dbReference>
<feature type="binding site" evidence="8">
    <location>
        <position position="653"/>
    </location>
    <ligand>
        <name>substrate</name>
    </ligand>
</feature>
<proteinExistence type="inferred from homology"/>
<dbReference type="HAMAP" id="MF_01445">
    <property type="entry name" value="TsaD"/>
    <property type="match status" value="1"/>
</dbReference>
<dbReference type="CDD" id="cd04301">
    <property type="entry name" value="NAT_SF"/>
    <property type="match status" value="1"/>
</dbReference>
<dbReference type="InterPro" id="IPR006464">
    <property type="entry name" value="AcTrfase_RimI/Ard1"/>
</dbReference>
<evidence type="ECO:0000256" key="9">
    <source>
        <dbReference type="SAM" id="MobiDB-lite"/>
    </source>
</evidence>
<dbReference type="EMBL" id="QHCV01000037">
    <property type="protein sequence ID" value="RAV32126.1"/>
    <property type="molecule type" value="Genomic_DNA"/>
</dbReference>
<evidence type="ECO:0000256" key="4">
    <source>
        <dbReference type="ARBA" id="ARBA00022723"/>
    </source>
</evidence>
<comment type="function">
    <text evidence="8">Required for the formation of a threonylcarbamoyl group on adenosine at position 37 (t(6)A37) in tRNAs that read codons beginning with adenine. Is involved in the transfer of the threonylcarbamoyl moiety of threonylcarbamoyl-AMP (TC-AMP) to the N6 group of A37, together with TsaE and TsaB. TsaD likely plays a direct catalytic role in this reaction.</text>
</comment>
<comment type="cofactor">
    <cofactor evidence="8">
        <name>Fe(2+)</name>
        <dbReference type="ChEBI" id="CHEBI:29033"/>
    </cofactor>
    <text evidence="8">Binds 1 Fe(2+) ion per subunit.</text>
</comment>
<dbReference type="Gene3D" id="3.30.420.40">
    <property type="match status" value="4"/>
</dbReference>
<sequence>MLVLTVDTSTSRVVAGVVEVERPAAGAAVRVAEALRVRAQRVPDSPRGHMELLVPNILQVLEEAQLTPGDLGAVVVGEGPGPFTGLRVGMATGAAFGDALGIPVHGVDSLAAMAASAVAAGRIGEGEPIVALSDARRREWYVGSYVFAQNRLRQIGAPGVLSPDAAVQEGVASTTAHSTGVAHSPGAEPFPEAEQAKPAGCAVVCARATAESAADLVHGLDEYPARLAEADAYPDPRGLALAALSTLTVDVPEGSSSAAILAHGRDALRRPGQPLRARYLRRPDAAEPKPKVRSAAIDFAAADRPEPAPEQAPPAEATSPQLVALAPADAPALAAIEARLFPQDSPWSESMFRVELAAAHTQYWGLRNSSGALIGYAGIAAMGPTDSPEFELHTIGLVPEEQGKGYSHLLMEALLDVADSANSPIFLEVRTDNVPAIGLYRRYGFTILGTRRNYYHPSGADAYTMRRAPQTVAARGRLIMGVESSCDETGVGIVALDPATGEVRECANVVASSMNEHARFGGVVPEIASRAHLEAMGPTMRAARKKIGNRRPDAICATIGPGLAGALMVGAAAAKAYAAAWDVPFYAVNHLGGHVAVEALDKQEGEEKAPRLDHAVALLVSGGHTQLLEVRGLGAPMRELGSTVDDAAGEAYDKVARLLGLGYPGGPVIDQLASRGNPTAIAFPRGMMRPQDSRYNFSFSGLKTAVARYVERAEKTGERIPIEDVCASFQEAVVDVLTAKALRACTDTGAPVLLLGGGVSANRRLRELAAQRCAEAGVELRIPPAALCTDNGVMIAALGAQLIAAGARPSELQVGTDPMLDVSVPQLHCG</sequence>